<reference evidence="3 4" key="1">
    <citation type="submission" date="2024-02" db="EMBL/GenBank/DDBJ databases">
        <authorList>
            <person name="Chen Y."/>
            <person name="Shah S."/>
            <person name="Dougan E. K."/>
            <person name="Thang M."/>
            <person name="Chan C."/>
        </authorList>
    </citation>
    <scope>NUCLEOTIDE SEQUENCE [LARGE SCALE GENOMIC DNA]</scope>
</reference>
<protein>
    <submittedName>
        <fullName evidence="3">Uncharacterized protein</fullName>
    </submittedName>
</protein>
<accession>A0ABP0NH91</accession>
<gene>
    <name evidence="3" type="ORF">CCMP2556_LOCUS30574</name>
</gene>
<sequence length="959" mass="107532">MELLAGAAAAAWGGGELFSYNRENYMFDKELLIKRDYQGQKMRVKRAELYREDIRDLVQLTVRKMDNYLVVSTLQLGFCMTLYVEGRPKPDIGLPLWLIHLFAICNAGAFLYYILSIWLAMHASVAAHAFGVRLLTQVVRLPIPDDATLDKSRFKALQYEGNKVKEMFRVPVLQQQIQRFTQAMDKTDEEDSVSAEVSASGESATNSDGEETEGDANFTVVHLPHIKHFRRIQAHWQSYDAYARVCMAMGTNQLLHTLSYMMLGTLVAENDVPFPALCCVVIFTTCAWVLARLDLFLSRRILAIAGILLVLPPAIVTGSLSVHRGFSKVPLPAAGFATMMYRVLVPIAFFLHILWIVFTVFVAKARVQDDEMALPTNFRSVLFLDVFGWLAEAVEDQDDEDATPQVARTRERQLSTVSEGIEGLEELPAEALREAIGKCHQLRARLEKDLARFASENVQAMLSEDECDLRLLRHKFNQLPTTLGEVQADLPASSNVEVPSEESQVVWVRVDLESNGRTMQVFQNCEDGTCICEEPPTSGRIVDVLCLRTDMNRFAQQVSMIRRQRHLARNRARSAAATDDDVLADAPSVDLTFHPAASQAQLQDGDDEEQEEEQRRAERSRLSTTGRMPWRTVKLGSLVLLAAWTVGLVWIIAFISFEAMHHHKTSTLEQTLLADLSPTPAWLQLGHERHKVTFSLPRGEPVSFTTWPGPFSRPTSLACHPGLDALFVLDKYVVQVLAENNLTNLQQLQAQVDSCLFGQLQDFQAQGLQSATVDCEEASTGSCTLWLLAASGLELLSCPLGGSKPARLWQPKGGPWRSIQIHGEEFWALRSSGAFDDDKDHVVQLQQTCADNSCELLPRRDLDISGRLDSLLRWPGVPWLFTWATSEGVLRGFNLVEIPKPMARLIELTGPRRSKDERWLGACVGRGSLYSLEDLGQSADQRMRIFRRSLDMQKTSLSP</sequence>
<dbReference type="Proteomes" id="UP001642484">
    <property type="component" value="Unassembled WGS sequence"/>
</dbReference>
<feature type="transmembrane region" description="Helical" evidence="2">
    <location>
        <begin position="96"/>
        <end position="115"/>
    </location>
</feature>
<feature type="transmembrane region" description="Helical" evidence="2">
    <location>
        <begin position="272"/>
        <end position="290"/>
    </location>
</feature>
<organism evidence="3 4">
    <name type="scientific">Durusdinium trenchii</name>
    <dbReference type="NCBI Taxonomy" id="1381693"/>
    <lineage>
        <taxon>Eukaryota</taxon>
        <taxon>Sar</taxon>
        <taxon>Alveolata</taxon>
        <taxon>Dinophyceae</taxon>
        <taxon>Suessiales</taxon>
        <taxon>Symbiodiniaceae</taxon>
        <taxon>Durusdinium</taxon>
    </lineage>
</organism>
<dbReference type="EMBL" id="CAXAMN010021684">
    <property type="protein sequence ID" value="CAK9062164.1"/>
    <property type="molecule type" value="Genomic_DNA"/>
</dbReference>
<evidence type="ECO:0000313" key="4">
    <source>
        <dbReference type="Proteomes" id="UP001642484"/>
    </source>
</evidence>
<comment type="caution">
    <text evidence="3">The sequence shown here is derived from an EMBL/GenBank/DDBJ whole genome shotgun (WGS) entry which is preliminary data.</text>
</comment>
<feature type="compositionally biased region" description="Low complexity" evidence="1">
    <location>
        <begin position="194"/>
        <end position="204"/>
    </location>
</feature>
<keyword evidence="2" id="KW-0472">Membrane</keyword>
<feature type="region of interest" description="Disordered" evidence="1">
    <location>
        <begin position="184"/>
        <end position="213"/>
    </location>
</feature>
<keyword evidence="4" id="KW-1185">Reference proteome</keyword>
<feature type="region of interest" description="Disordered" evidence="1">
    <location>
        <begin position="598"/>
        <end position="623"/>
    </location>
</feature>
<evidence type="ECO:0000256" key="2">
    <source>
        <dbReference type="SAM" id="Phobius"/>
    </source>
</evidence>
<feature type="transmembrane region" description="Helical" evidence="2">
    <location>
        <begin position="302"/>
        <end position="323"/>
    </location>
</feature>
<feature type="transmembrane region" description="Helical" evidence="2">
    <location>
        <begin position="635"/>
        <end position="657"/>
    </location>
</feature>
<evidence type="ECO:0000313" key="3">
    <source>
        <dbReference type="EMBL" id="CAK9062164.1"/>
    </source>
</evidence>
<proteinExistence type="predicted"/>
<feature type="transmembrane region" description="Helical" evidence="2">
    <location>
        <begin position="67"/>
        <end position="84"/>
    </location>
</feature>
<keyword evidence="2" id="KW-0812">Transmembrane</keyword>
<evidence type="ECO:0000256" key="1">
    <source>
        <dbReference type="SAM" id="MobiDB-lite"/>
    </source>
</evidence>
<keyword evidence="2" id="KW-1133">Transmembrane helix</keyword>
<name>A0ABP0NH91_9DINO</name>
<feature type="transmembrane region" description="Helical" evidence="2">
    <location>
        <begin position="343"/>
        <end position="363"/>
    </location>
</feature>